<dbReference type="PANTHER" id="PTHR42673:SF4">
    <property type="entry name" value="MALEYLACETOACETATE ISOMERASE"/>
    <property type="match status" value="1"/>
</dbReference>
<dbReference type="AlphaFoldDB" id="A0A4V2SCV2"/>
<dbReference type="Pfam" id="PF13409">
    <property type="entry name" value="GST_N_2"/>
    <property type="match status" value="1"/>
</dbReference>
<dbReference type="Proteomes" id="UP000295765">
    <property type="component" value="Unassembled WGS sequence"/>
</dbReference>
<dbReference type="InterPro" id="IPR036282">
    <property type="entry name" value="Glutathione-S-Trfase_C_sf"/>
</dbReference>
<keyword evidence="2" id="KW-0808">Transferase</keyword>
<gene>
    <name evidence="2" type="ORF">EV699_11161</name>
</gene>
<proteinExistence type="predicted"/>
<comment type="caution">
    <text evidence="2">The sequence shown here is derived from an EMBL/GenBank/DDBJ whole genome shotgun (WGS) entry which is preliminary data.</text>
</comment>
<dbReference type="EMBL" id="SLWY01000011">
    <property type="protein sequence ID" value="TCO80860.1"/>
    <property type="molecule type" value="Genomic_DNA"/>
</dbReference>
<dbReference type="Gene3D" id="3.40.30.10">
    <property type="entry name" value="Glutaredoxin"/>
    <property type="match status" value="1"/>
</dbReference>
<dbReference type="InterPro" id="IPR036249">
    <property type="entry name" value="Thioredoxin-like_sf"/>
</dbReference>
<dbReference type="GO" id="GO:0006749">
    <property type="term" value="P:glutathione metabolic process"/>
    <property type="evidence" value="ECO:0007669"/>
    <property type="project" value="TreeGrafter"/>
</dbReference>
<dbReference type="RefSeq" id="WP_132542593.1">
    <property type="nucleotide sequence ID" value="NZ_SLWY01000011.1"/>
</dbReference>
<dbReference type="OrthoDB" id="9799538at2"/>
<accession>A0A4V2SCV2</accession>
<dbReference type="GO" id="GO:0016034">
    <property type="term" value="F:maleylacetoacetate isomerase activity"/>
    <property type="evidence" value="ECO:0007669"/>
    <property type="project" value="TreeGrafter"/>
</dbReference>
<dbReference type="SFLD" id="SFLDS00019">
    <property type="entry name" value="Glutathione_Transferase_(cytos"/>
    <property type="match status" value="1"/>
</dbReference>
<dbReference type="GO" id="GO:0006559">
    <property type="term" value="P:L-phenylalanine catabolic process"/>
    <property type="evidence" value="ECO:0007669"/>
    <property type="project" value="TreeGrafter"/>
</dbReference>
<dbReference type="InterPro" id="IPR040079">
    <property type="entry name" value="Glutathione_S-Trfase"/>
</dbReference>
<organism evidence="2 3">
    <name type="scientific">Plasticicumulans lactativorans</name>
    <dbReference type="NCBI Taxonomy" id="1133106"/>
    <lineage>
        <taxon>Bacteria</taxon>
        <taxon>Pseudomonadati</taxon>
        <taxon>Pseudomonadota</taxon>
        <taxon>Gammaproteobacteria</taxon>
        <taxon>Candidatus Competibacteraceae</taxon>
        <taxon>Plasticicumulans</taxon>
    </lineage>
</organism>
<dbReference type="SUPFAM" id="SSF52833">
    <property type="entry name" value="Thioredoxin-like"/>
    <property type="match status" value="1"/>
</dbReference>
<name>A0A4V2SCV2_9GAMM</name>
<dbReference type="CDD" id="cd03194">
    <property type="entry name" value="GST_C_3"/>
    <property type="match status" value="1"/>
</dbReference>
<protein>
    <submittedName>
        <fullName evidence="2">Glutathione S-transferase</fullName>
    </submittedName>
</protein>
<dbReference type="PROSITE" id="PS50404">
    <property type="entry name" value="GST_NTER"/>
    <property type="match status" value="1"/>
</dbReference>
<dbReference type="GO" id="GO:0004364">
    <property type="term" value="F:glutathione transferase activity"/>
    <property type="evidence" value="ECO:0007669"/>
    <property type="project" value="TreeGrafter"/>
</dbReference>
<evidence type="ECO:0000313" key="3">
    <source>
        <dbReference type="Proteomes" id="UP000295765"/>
    </source>
</evidence>
<sequence>MADTETTPILVIGNKNYSSWSLRPWLLLTQLGIPFTEVRLPLDTPEFAEKIGQWSPTGRVPVLRHGRLTVWDSFAICEYANDVLAPGRGWPADPPTRAHARSVCAEMHSGFMALRNELPMNCRARGRRVQRSAACEADLQRIYSSWRVCRQHYGDGGPWLFGAFSIADAMYAPVALRLLTYDVSRDAVVQAYIDALLALPALQAWLAAAQAETEVVEADEAGETDPARS</sequence>
<feature type="domain" description="GST N-terminal" evidence="1">
    <location>
        <begin position="8"/>
        <end position="88"/>
    </location>
</feature>
<evidence type="ECO:0000313" key="2">
    <source>
        <dbReference type="EMBL" id="TCO80860.1"/>
    </source>
</evidence>
<dbReference type="InterPro" id="IPR004045">
    <property type="entry name" value="Glutathione_S-Trfase_N"/>
</dbReference>
<dbReference type="CDD" id="cd03043">
    <property type="entry name" value="GST_N_1"/>
    <property type="match status" value="1"/>
</dbReference>
<dbReference type="SUPFAM" id="SSF47616">
    <property type="entry name" value="GST C-terminal domain-like"/>
    <property type="match status" value="1"/>
</dbReference>
<evidence type="ECO:0000259" key="1">
    <source>
        <dbReference type="PROSITE" id="PS50404"/>
    </source>
</evidence>
<dbReference type="PANTHER" id="PTHR42673">
    <property type="entry name" value="MALEYLACETOACETATE ISOMERASE"/>
    <property type="match status" value="1"/>
</dbReference>
<dbReference type="Gene3D" id="1.20.1050.10">
    <property type="match status" value="1"/>
</dbReference>
<reference evidence="2 3" key="1">
    <citation type="submission" date="2019-03" db="EMBL/GenBank/DDBJ databases">
        <title>Genomic Encyclopedia of Type Strains, Phase IV (KMG-IV): sequencing the most valuable type-strain genomes for metagenomic binning, comparative biology and taxonomic classification.</title>
        <authorList>
            <person name="Goeker M."/>
        </authorList>
    </citation>
    <scope>NUCLEOTIDE SEQUENCE [LARGE SCALE GENOMIC DNA]</scope>
    <source>
        <strain evidence="2 3">DSM 25287</strain>
    </source>
</reference>
<keyword evidence="3" id="KW-1185">Reference proteome</keyword>
<dbReference type="Pfam" id="PF13410">
    <property type="entry name" value="GST_C_2"/>
    <property type="match status" value="1"/>
</dbReference>